<name>A0ABQ2SL44_9DEIO</name>
<dbReference type="RefSeq" id="WP_189102333.1">
    <property type="nucleotide sequence ID" value="NZ_BMQO01000013.1"/>
</dbReference>
<reference evidence="3" key="1">
    <citation type="journal article" date="2019" name="Int. J. Syst. Evol. Microbiol.">
        <title>The Global Catalogue of Microorganisms (GCM) 10K type strain sequencing project: providing services to taxonomists for standard genome sequencing and annotation.</title>
        <authorList>
            <consortium name="The Broad Institute Genomics Platform"/>
            <consortium name="The Broad Institute Genome Sequencing Center for Infectious Disease"/>
            <person name="Wu L."/>
            <person name="Ma J."/>
        </authorList>
    </citation>
    <scope>NUCLEOTIDE SEQUENCE [LARGE SCALE GENOMIC DNA]</scope>
    <source>
        <strain evidence="3">JCM 31406</strain>
    </source>
</reference>
<feature type="compositionally biased region" description="Basic and acidic residues" evidence="1">
    <location>
        <begin position="55"/>
        <end position="70"/>
    </location>
</feature>
<evidence type="ECO:0000313" key="3">
    <source>
        <dbReference type="Proteomes" id="UP000620633"/>
    </source>
</evidence>
<protein>
    <submittedName>
        <fullName evidence="2">Uncharacterized protein</fullName>
    </submittedName>
</protein>
<dbReference type="Proteomes" id="UP000620633">
    <property type="component" value="Unassembled WGS sequence"/>
</dbReference>
<evidence type="ECO:0000256" key="1">
    <source>
        <dbReference type="SAM" id="MobiDB-lite"/>
    </source>
</evidence>
<organism evidence="2 3">
    <name type="scientific">Deinococcus knuensis</name>
    <dbReference type="NCBI Taxonomy" id="1837380"/>
    <lineage>
        <taxon>Bacteria</taxon>
        <taxon>Thermotogati</taxon>
        <taxon>Deinococcota</taxon>
        <taxon>Deinococci</taxon>
        <taxon>Deinococcales</taxon>
        <taxon>Deinococcaceae</taxon>
        <taxon>Deinococcus</taxon>
    </lineage>
</organism>
<evidence type="ECO:0000313" key="2">
    <source>
        <dbReference type="EMBL" id="GGS32821.1"/>
    </source>
</evidence>
<comment type="caution">
    <text evidence="2">The sequence shown here is derived from an EMBL/GenBank/DDBJ whole genome shotgun (WGS) entry which is preliminary data.</text>
</comment>
<accession>A0ABQ2SL44</accession>
<proteinExistence type="predicted"/>
<sequence length="92" mass="10149">MTRSRRTVIPTETLLNVTRNVARGLTRLSRDPQVRRDAEQVAEAVSRLLTSICPDTDRPGTDRPGTDRPGTDGTRAAQARATERTALHTSRP</sequence>
<feature type="region of interest" description="Disordered" evidence="1">
    <location>
        <begin position="51"/>
        <end position="92"/>
    </location>
</feature>
<dbReference type="EMBL" id="BMQO01000013">
    <property type="protein sequence ID" value="GGS32821.1"/>
    <property type="molecule type" value="Genomic_DNA"/>
</dbReference>
<gene>
    <name evidence="2" type="ORF">GCM10008961_25660</name>
</gene>
<keyword evidence="3" id="KW-1185">Reference proteome</keyword>